<dbReference type="InterPro" id="IPR012349">
    <property type="entry name" value="Split_barrel_FMN-bd"/>
</dbReference>
<evidence type="ECO:0000256" key="1">
    <source>
        <dbReference type="ARBA" id="ARBA00023002"/>
    </source>
</evidence>
<dbReference type="InterPro" id="IPR011576">
    <property type="entry name" value="Pyridox_Oxase_N"/>
</dbReference>
<keyword evidence="1" id="KW-0560">Oxidoreductase</keyword>
<feature type="domain" description="Pyridoxamine 5'-phosphate oxidase N-terminal" evidence="2">
    <location>
        <begin position="4"/>
        <end position="129"/>
    </location>
</feature>
<dbReference type="AlphaFoldDB" id="A0A6J6J595"/>
<accession>A0A6J6J595</accession>
<dbReference type="PANTHER" id="PTHR35176">
    <property type="entry name" value="HEME OXYGENASE HI_0854-RELATED"/>
    <property type="match status" value="1"/>
</dbReference>
<reference evidence="3" key="1">
    <citation type="submission" date="2020-05" db="EMBL/GenBank/DDBJ databases">
        <authorList>
            <person name="Chiriac C."/>
            <person name="Salcher M."/>
            <person name="Ghai R."/>
            <person name="Kavagutti S V."/>
        </authorList>
    </citation>
    <scope>NUCLEOTIDE SEQUENCE</scope>
</reference>
<dbReference type="GO" id="GO:0005829">
    <property type="term" value="C:cytosol"/>
    <property type="evidence" value="ECO:0007669"/>
    <property type="project" value="TreeGrafter"/>
</dbReference>
<gene>
    <name evidence="3" type="ORF">UFOPK2086_00408</name>
    <name evidence="4" type="ORF">UFOPK2295_01055</name>
</gene>
<dbReference type="Gene3D" id="2.30.110.10">
    <property type="entry name" value="Electron Transport, Fmn-binding Protein, Chain A"/>
    <property type="match status" value="1"/>
</dbReference>
<dbReference type="EMBL" id="CAEZWV010000021">
    <property type="protein sequence ID" value="CAB4675232.1"/>
    <property type="molecule type" value="Genomic_DNA"/>
</dbReference>
<dbReference type="Pfam" id="PF01243">
    <property type="entry name" value="PNPOx_N"/>
    <property type="match status" value="1"/>
</dbReference>
<dbReference type="GO" id="GO:0016627">
    <property type="term" value="F:oxidoreductase activity, acting on the CH-CH group of donors"/>
    <property type="evidence" value="ECO:0007669"/>
    <property type="project" value="TreeGrafter"/>
</dbReference>
<organism evidence="3">
    <name type="scientific">freshwater metagenome</name>
    <dbReference type="NCBI Taxonomy" id="449393"/>
    <lineage>
        <taxon>unclassified sequences</taxon>
        <taxon>metagenomes</taxon>
        <taxon>ecological metagenomes</taxon>
    </lineage>
</organism>
<evidence type="ECO:0000259" key="2">
    <source>
        <dbReference type="Pfam" id="PF01243"/>
    </source>
</evidence>
<dbReference type="SUPFAM" id="SSF50475">
    <property type="entry name" value="FMN-binding split barrel"/>
    <property type="match status" value="1"/>
</dbReference>
<dbReference type="EMBL" id="CAEZVQ010000033">
    <property type="protein sequence ID" value="CAB4632237.1"/>
    <property type="molecule type" value="Genomic_DNA"/>
</dbReference>
<evidence type="ECO:0000313" key="4">
    <source>
        <dbReference type="EMBL" id="CAB4675232.1"/>
    </source>
</evidence>
<evidence type="ECO:0000313" key="3">
    <source>
        <dbReference type="EMBL" id="CAB4632237.1"/>
    </source>
</evidence>
<dbReference type="GO" id="GO:0070967">
    <property type="term" value="F:coenzyme F420 binding"/>
    <property type="evidence" value="ECO:0007669"/>
    <property type="project" value="TreeGrafter"/>
</dbReference>
<protein>
    <submittedName>
        <fullName evidence="3">Unannotated protein</fullName>
    </submittedName>
</protein>
<name>A0A6J6J595_9ZZZZ</name>
<dbReference type="PANTHER" id="PTHR35176:SF6">
    <property type="entry name" value="HEME OXYGENASE HI_0854-RELATED"/>
    <property type="match status" value="1"/>
</dbReference>
<proteinExistence type="predicted"/>
<sequence>MSTTEREQFLADFHVGILSIEREDGPPLTVPIWYMYEPGGELWFLTEPDSLKGRLLKKSMRFSLCAQSESLPYKYVTIEGTATISEADKELHSRPMAQRYLGIKEGNKYADRGSDSNSVRVSTRPERWFSVDYSKF</sequence>
<dbReference type="InterPro" id="IPR052019">
    <property type="entry name" value="F420H2_bilvrd_red/Heme_oxyg"/>
</dbReference>